<protein>
    <submittedName>
        <fullName evidence="4">Uncharacterized protein</fullName>
    </submittedName>
</protein>
<gene>
    <name evidence="4" type="ORF">E0F88_00485</name>
</gene>
<dbReference type="Proteomes" id="UP000294850">
    <property type="component" value="Unassembled WGS sequence"/>
</dbReference>
<evidence type="ECO:0000313" key="5">
    <source>
        <dbReference type="Proteomes" id="UP000294850"/>
    </source>
</evidence>
<comment type="caution">
    <text evidence="4">The sequence shown here is derived from an EMBL/GenBank/DDBJ whole genome shotgun (WGS) entry which is preliminary data.</text>
</comment>
<dbReference type="OrthoDB" id="1351641at2"/>
<keyword evidence="5" id="KW-1185">Reference proteome</keyword>
<evidence type="ECO:0000259" key="3">
    <source>
        <dbReference type="Pfam" id="PF18862"/>
    </source>
</evidence>
<dbReference type="AlphaFoldDB" id="A0A4R5DZD8"/>
<dbReference type="InterPro" id="IPR041229">
    <property type="entry name" value="HEPN_Apea"/>
</dbReference>
<feature type="domain" description="ApeA N-terminal" evidence="3">
    <location>
        <begin position="8"/>
        <end position="285"/>
    </location>
</feature>
<proteinExistence type="predicted"/>
<dbReference type="EMBL" id="SMFL01000001">
    <property type="protein sequence ID" value="TDE18064.1"/>
    <property type="molecule type" value="Genomic_DNA"/>
</dbReference>
<dbReference type="InterPro" id="IPR041223">
    <property type="entry name" value="ApeA_NTD"/>
</dbReference>
<name>A0A4R5DZD8_9BACT</name>
<dbReference type="RefSeq" id="WP_131955612.1">
    <property type="nucleotide sequence ID" value="NZ_SMFL01000001.1"/>
</dbReference>
<dbReference type="Pfam" id="PF18862">
    <property type="entry name" value="ApeA_NTD1"/>
    <property type="match status" value="1"/>
</dbReference>
<reference evidence="4 5" key="1">
    <citation type="submission" date="2019-03" db="EMBL/GenBank/DDBJ databases">
        <title>Dyadobacter AR-3-6 sp. nov., isolated from arctic soil.</title>
        <authorList>
            <person name="Chaudhary D.K."/>
        </authorList>
    </citation>
    <scope>NUCLEOTIDE SEQUENCE [LARGE SCALE GENOMIC DNA]</scope>
    <source>
        <strain evidence="4 5">AR-3-6</strain>
    </source>
</reference>
<keyword evidence="1" id="KW-0175">Coiled coil</keyword>
<evidence type="ECO:0000259" key="2">
    <source>
        <dbReference type="Pfam" id="PF18739"/>
    </source>
</evidence>
<feature type="domain" description="Apea-like HEPN" evidence="2">
    <location>
        <begin position="315"/>
        <end position="413"/>
    </location>
</feature>
<sequence>MNKPFTLKGYWFLPNQEEQKIAGILSFEPGENMRLELFGAISQKSPEEYLRLIAENWDKNEIIPVIHGHTSDGKEFSLLNCIDGQSSLNFNAEFPLTSYIVNAAIQGILITDYQEPVFNKIRVKLTQLHEWLGTIGFQQSYNFEDSSSNFGFKLPESVSFSISGDYDLSFNSGYEKYNVSRDELNIKQSSFVEIKIGSLVSYRKLGEQIFLFLDFLSLGTLSPIMIETMTVFNEEIDEDGKAYTNTSHVFYKSEQKSAKGLKKDHDFLFNYETISDVFEEIIKKWYTLDSEIRPIRQYLIESVQPIGTFKTNHFLNIIQALEGFHTRFRNKKMELKERLEDIVTEFSDVQLVKNEFNDLEETLNSAKDSRHYYSHFFKLKNNKTKHGVDLYHLTIKLRILLVCCVLKEAGFTNAKINDILVSGKL</sequence>
<accession>A0A4R5DZD8</accession>
<organism evidence="4 5">
    <name type="scientific">Dyadobacter psychrotolerans</name>
    <dbReference type="NCBI Taxonomy" id="2541721"/>
    <lineage>
        <taxon>Bacteria</taxon>
        <taxon>Pseudomonadati</taxon>
        <taxon>Bacteroidota</taxon>
        <taxon>Cytophagia</taxon>
        <taxon>Cytophagales</taxon>
        <taxon>Spirosomataceae</taxon>
        <taxon>Dyadobacter</taxon>
    </lineage>
</organism>
<dbReference type="Pfam" id="PF18739">
    <property type="entry name" value="HEPN_Apea"/>
    <property type="match status" value="1"/>
</dbReference>
<evidence type="ECO:0000313" key="4">
    <source>
        <dbReference type="EMBL" id="TDE18064.1"/>
    </source>
</evidence>
<evidence type="ECO:0000256" key="1">
    <source>
        <dbReference type="SAM" id="Coils"/>
    </source>
</evidence>
<feature type="coiled-coil region" evidence="1">
    <location>
        <begin position="325"/>
        <end position="369"/>
    </location>
</feature>